<feature type="non-terminal residue" evidence="2">
    <location>
        <position position="1"/>
    </location>
</feature>
<dbReference type="Proteomes" id="UP001444071">
    <property type="component" value="Unassembled WGS sequence"/>
</dbReference>
<evidence type="ECO:0000313" key="2">
    <source>
        <dbReference type="EMBL" id="MEQ2268159.1"/>
    </source>
</evidence>
<keyword evidence="1" id="KW-0812">Transmembrane</keyword>
<dbReference type="EMBL" id="JAHRIM010045494">
    <property type="protein sequence ID" value="MEQ2268159.1"/>
    <property type="molecule type" value="Genomic_DNA"/>
</dbReference>
<name>A0ABV0WF80_9TELE</name>
<accession>A0ABV0WF80</accession>
<gene>
    <name evidence="2" type="ORF">XENORESO_016484</name>
</gene>
<comment type="caution">
    <text evidence="2">The sequence shown here is derived from an EMBL/GenBank/DDBJ whole genome shotgun (WGS) entry which is preliminary data.</text>
</comment>
<organism evidence="2 3">
    <name type="scientific">Xenotaenia resolanae</name>
    <dbReference type="NCBI Taxonomy" id="208358"/>
    <lineage>
        <taxon>Eukaryota</taxon>
        <taxon>Metazoa</taxon>
        <taxon>Chordata</taxon>
        <taxon>Craniata</taxon>
        <taxon>Vertebrata</taxon>
        <taxon>Euteleostomi</taxon>
        <taxon>Actinopterygii</taxon>
        <taxon>Neopterygii</taxon>
        <taxon>Teleostei</taxon>
        <taxon>Neoteleostei</taxon>
        <taxon>Acanthomorphata</taxon>
        <taxon>Ovalentaria</taxon>
        <taxon>Atherinomorphae</taxon>
        <taxon>Cyprinodontiformes</taxon>
        <taxon>Goodeidae</taxon>
        <taxon>Xenotaenia</taxon>
    </lineage>
</organism>
<keyword evidence="1" id="KW-0472">Membrane</keyword>
<proteinExistence type="predicted"/>
<feature type="transmembrane region" description="Helical" evidence="1">
    <location>
        <begin position="139"/>
        <end position="160"/>
    </location>
</feature>
<keyword evidence="3" id="KW-1185">Reference proteome</keyword>
<evidence type="ECO:0000256" key="1">
    <source>
        <dbReference type="SAM" id="Phobius"/>
    </source>
</evidence>
<evidence type="ECO:0000313" key="3">
    <source>
        <dbReference type="Proteomes" id="UP001444071"/>
    </source>
</evidence>
<reference evidence="2 3" key="1">
    <citation type="submission" date="2021-06" db="EMBL/GenBank/DDBJ databases">
        <authorList>
            <person name="Palmer J.M."/>
        </authorList>
    </citation>
    <scope>NUCLEOTIDE SEQUENCE [LARGE SCALE GENOMIC DNA]</scope>
    <source>
        <strain evidence="2 3">XR_2019</strain>
        <tissue evidence="2">Muscle</tissue>
    </source>
</reference>
<keyword evidence="1" id="KW-1133">Transmembrane helix</keyword>
<protein>
    <submittedName>
        <fullName evidence="2">Uncharacterized protein</fullName>
    </submittedName>
</protein>
<sequence length="161" mass="18166">EAVKWVFSKTPPSSPLSLVGLAEDGSHQWTSRSTSCLYADSSWSWIRPMTAVSSANFRSFTDGSAEGQSFLYREEWGEDTLGEDGFQSHRLLPISQEAEQVEAGTLSRLIFWWRMSGLTVLKDELKSTKQIYQALNRSLVIILFWYNPVVCLTNCAAFTIL</sequence>